<dbReference type="GeneTree" id="ENSGT00940000155917"/>
<dbReference type="PANTHER" id="PTHR23359">
    <property type="entry name" value="NUCLEOTIDE KINASE"/>
    <property type="match status" value="1"/>
</dbReference>
<evidence type="ECO:0000256" key="2">
    <source>
        <dbReference type="ARBA" id="ARBA00022741"/>
    </source>
</evidence>
<dbReference type="GO" id="GO:0006139">
    <property type="term" value="P:nucleobase-containing compound metabolic process"/>
    <property type="evidence" value="ECO:0007669"/>
    <property type="project" value="InterPro"/>
</dbReference>
<proteinExistence type="inferred from homology"/>
<dbReference type="Gene3D" id="3.40.50.300">
    <property type="entry name" value="P-loop containing nucleotide triphosphate hydrolases"/>
    <property type="match status" value="1"/>
</dbReference>
<dbReference type="InterPro" id="IPR033690">
    <property type="entry name" value="Adenylat_kinase_CS"/>
</dbReference>
<dbReference type="Ensembl" id="ENSDCDT00010073279.1">
    <property type="protein sequence ID" value="ENSDCDP00010062484.1"/>
    <property type="gene ID" value="ENSDCDG00010034279.1"/>
</dbReference>
<keyword evidence="7" id="KW-1185">Reference proteome</keyword>
<comment type="similarity">
    <text evidence="4">Belongs to the adenylate kinase family.</text>
</comment>
<dbReference type="Proteomes" id="UP000694580">
    <property type="component" value="Chromosome 11"/>
</dbReference>
<keyword evidence="2" id="KW-0547">Nucleotide-binding</keyword>
<dbReference type="SUPFAM" id="SSF47391">
    <property type="entry name" value="Dimerization-anchoring domain of cAMP-dependent PK regulatory subunit"/>
    <property type="match status" value="1"/>
</dbReference>
<evidence type="ECO:0000256" key="1">
    <source>
        <dbReference type="ARBA" id="ARBA00022679"/>
    </source>
</evidence>
<dbReference type="GO" id="GO:0005524">
    <property type="term" value="F:ATP binding"/>
    <property type="evidence" value="ECO:0007669"/>
    <property type="project" value="InterPro"/>
</dbReference>
<dbReference type="InterPro" id="IPR027417">
    <property type="entry name" value="P-loop_NTPase"/>
</dbReference>
<reference evidence="6" key="2">
    <citation type="submission" date="2025-08" db="UniProtKB">
        <authorList>
            <consortium name="Ensembl"/>
        </authorList>
    </citation>
    <scope>IDENTIFICATION</scope>
</reference>
<dbReference type="Pfam" id="PF00406">
    <property type="entry name" value="ADK"/>
    <property type="match status" value="1"/>
</dbReference>
<evidence type="ECO:0000256" key="4">
    <source>
        <dbReference type="RuleBase" id="RU003330"/>
    </source>
</evidence>
<reference evidence="6" key="3">
    <citation type="submission" date="2025-09" db="UniProtKB">
        <authorList>
            <consortium name="Ensembl"/>
        </authorList>
    </citation>
    <scope>IDENTIFICATION</scope>
</reference>
<evidence type="ECO:0000256" key="5">
    <source>
        <dbReference type="SAM" id="MobiDB-lite"/>
    </source>
</evidence>
<name>A0AAY4EZS4_9TELE</name>
<feature type="region of interest" description="Disordered" evidence="5">
    <location>
        <begin position="53"/>
        <end position="88"/>
    </location>
</feature>
<dbReference type="InterPro" id="IPR000850">
    <property type="entry name" value="Adenylat/UMP-CMP_kin"/>
</dbReference>
<keyword evidence="1 4" id="KW-0808">Transferase</keyword>
<organism evidence="6 7">
    <name type="scientific">Denticeps clupeoides</name>
    <name type="common">denticle herring</name>
    <dbReference type="NCBI Taxonomy" id="299321"/>
    <lineage>
        <taxon>Eukaryota</taxon>
        <taxon>Metazoa</taxon>
        <taxon>Chordata</taxon>
        <taxon>Craniata</taxon>
        <taxon>Vertebrata</taxon>
        <taxon>Euteleostomi</taxon>
        <taxon>Actinopterygii</taxon>
        <taxon>Neopterygii</taxon>
        <taxon>Teleostei</taxon>
        <taxon>Clupei</taxon>
        <taxon>Clupeiformes</taxon>
        <taxon>Denticipitoidei</taxon>
        <taxon>Denticipitidae</taxon>
        <taxon>Denticeps</taxon>
    </lineage>
</organism>
<reference evidence="6 7" key="1">
    <citation type="submission" date="2020-06" db="EMBL/GenBank/DDBJ databases">
        <authorList>
            <consortium name="Wellcome Sanger Institute Data Sharing"/>
        </authorList>
    </citation>
    <scope>NUCLEOTIDE SEQUENCE [LARGE SCALE GENOMIC DNA]</scope>
</reference>
<sequence>MNADDAKDYLSKRQIPQLFESMLTGLMYHRPDDPLLFLENCLQKAKELGGPESVSWDTFISPDRRPLPPISTPQGKKAPSKLDSGPIPGPYRRYDRLPPIQAQFSIESDSDMTESSGLIQEYDVFDPSKSRPHIIFIIGGPGSGKGTQTAKIATHYNFECVSVGEILRNRMLHHASSDRKWEVIAQIIANGELAPQETTIEELKHQFIKKQDAKGFIVDGFPREIAQAFTFEEQLGSPDLVILLACSNQQLRQRLEKRATEHGRPDDNAHAIEKRLDTFKHNIALIAKYYQERDLIVRIDADRDEDEIFRDINAIVQKRFFHQEMSIEGKEY</sequence>
<accession>A0AAY4EZS4</accession>
<dbReference type="PROSITE" id="PS00113">
    <property type="entry name" value="ADENYLATE_KINASE"/>
    <property type="match status" value="1"/>
</dbReference>
<keyword evidence="3 4" id="KW-0418">Kinase</keyword>
<dbReference type="AlphaFoldDB" id="A0AAY4EZS4"/>
<dbReference type="SUPFAM" id="SSF52540">
    <property type="entry name" value="P-loop containing nucleoside triphosphate hydrolases"/>
    <property type="match status" value="1"/>
</dbReference>
<evidence type="ECO:0008006" key="8">
    <source>
        <dbReference type="Google" id="ProtNLM"/>
    </source>
</evidence>
<gene>
    <name evidence="6" type="primary">ak5l</name>
</gene>
<dbReference type="HAMAP" id="MF_00235">
    <property type="entry name" value="Adenylate_kinase_Adk"/>
    <property type="match status" value="1"/>
</dbReference>
<dbReference type="GO" id="GO:0019205">
    <property type="term" value="F:nucleobase-containing compound kinase activity"/>
    <property type="evidence" value="ECO:0007669"/>
    <property type="project" value="InterPro"/>
</dbReference>
<protein>
    <recommendedName>
        <fullName evidence="8">Nucleoside-diphosphate kinase</fullName>
    </recommendedName>
</protein>
<evidence type="ECO:0000313" key="6">
    <source>
        <dbReference type="Ensembl" id="ENSDCDP00010062484.1"/>
    </source>
</evidence>
<evidence type="ECO:0000256" key="3">
    <source>
        <dbReference type="ARBA" id="ARBA00022777"/>
    </source>
</evidence>
<evidence type="ECO:0000313" key="7">
    <source>
        <dbReference type="Proteomes" id="UP000694580"/>
    </source>
</evidence>
<dbReference type="CDD" id="cd01428">
    <property type="entry name" value="ADK"/>
    <property type="match status" value="1"/>
</dbReference>
<dbReference type="CDD" id="cd22978">
    <property type="entry name" value="DD_AK5"/>
    <property type="match status" value="1"/>
</dbReference>
<dbReference type="PRINTS" id="PR00094">
    <property type="entry name" value="ADENYLTKNASE"/>
</dbReference>